<proteinExistence type="predicted"/>
<keyword evidence="2" id="KW-1185">Reference proteome</keyword>
<organism evidence="1 2">
    <name type="scientific">Stylosanthes scabra</name>
    <dbReference type="NCBI Taxonomy" id="79078"/>
    <lineage>
        <taxon>Eukaryota</taxon>
        <taxon>Viridiplantae</taxon>
        <taxon>Streptophyta</taxon>
        <taxon>Embryophyta</taxon>
        <taxon>Tracheophyta</taxon>
        <taxon>Spermatophyta</taxon>
        <taxon>Magnoliopsida</taxon>
        <taxon>eudicotyledons</taxon>
        <taxon>Gunneridae</taxon>
        <taxon>Pentapetalae</taxon>
        <taxon>rosids</taxon>
        <taxon>fabids</taxon>
        <taxon>Fabales</taxon>
        <taxon>Fabaceae</taxon>
        <taxon>Papilionoideae</taxon>
        <taxon>50 kb inversion clade</taxon>
        <taxon>dalbergioids sensu lato</taxon>
        <taxon>Dalbergieae</taxon>
        <taxon>Pterocarpus clade</taxon>
        <taxon>Stylosanthes</taxon>
    </lineage>
</organism>
<evidence type="ECO:0000313" key="1">
    <source>
        <dbReference type="EMBL" id="MED6126962.1"/>
    </source>
</evidence>
<accession>A0ABU6RSH4</accession>
<sequence>MGLTAAIPHDLINSASDLSRIFRGSAAPFPDLISLPPLLRILVQIRFSHPPVLFRQQIYLQLPSLTPGCCCSMPLSLCSTSQTQPCATAIRFGTSCAAALFLDLPPSVSCRPGSSTMQEPSTSMFLCLLSTTSIQQIDCRHHLSSKRCVLHEFRLWFCLAEY</sequence>
<comment type="caution">
    <text evidence="1">The sequence shown here is derived from an EMBL/GenBank/DDBJ whole genome shotgun (WGS) entry which is preliminary data.</text>
</comment>
<gene>
    <name evidence="1" type="ORF">PIB30_083542</name>
</gene>
<protein>
    <submittedName>
        <fullName evidence="1">Uncharacterized protein</fullName>
    </submittedName>
</protein>
<evidence type="ECO:0000313" key="2">
    <source>
        <dbReference type="Proteomes" id="UP001341840"/>
    </source>
</evidence>
<name>A0ABU6RSH4_9FABA</name>
<dbReference type="EMBL" id="JASCZI010031532">
    <property type="protein sequence ID" value="MED6126962.1"/>
    <property type="molecule type" value="Genomic_DNA"/>
</dbReference>
<reference evidence="1 2" key="1">
    <citation type="journal article" date="2023" name="Plants (Basel)">
        <title>Bridging the Gap: Combining Genomics and Transcriptomics Approaches to Understand Stylosanthes scabra, an Orphan Legume from the Brazilian Caatinga.</title>
        <authorList>
            <person name="Ferreira-Neto J.R.C."/>
            <person name="da Silva M.D."/>
            <person name="Binneck E."/>
            <person name="de Melo N.F."/>
            <person name="da Silva R.H."/>
            <person name="de Melo A.L.T.M."/>
            <person name="Pandolfi V."/>
            <person name="Bustamante F.O."/>
            <person name="Brasileiro-Vidal A.C."/>
            <person name="Benko-Iseppon A.M."/>
        </authorList>
    </citation>
    <scope>NUCLEOTIDE SEQUENCE [LARGE SCALE GENOMIC DNA]</scope>
    <source>
        <tissue evidence="1">Leaves</tissue>
    </source>
</reference>
<dbReference type="Proteomes" id="UP001341840">
    <property type="component" value="Unassembled WGS sequence"/>
</dbReference>